<evidence type="ECO:0000313" key="3">
    <source>
        <dbReference type="EMBL" id="CAD7284915.1"/>
    </source>
</evidence>
<sequence>MWDVGIDVTLTVERALRAQLNSLINSSRDTLLESIRGRWRIPEREAASGKPHSDAELRKLAEEDRNNLKLRGEELTRQALEILTFCKTADTDEILLEVSAGVGGQEAMLFAGEIFEMYQTFAESRGWSVEINAKDNSDIGGLRSGIAEIRGPGAYNMFKYEGGIHRVQRVPATEKSGRVHTSTVSVAILPVFAD</sequence>
<dbReference type="InterPro" id="IPR050057">
    <property type="entry name" value="Prokaryotic/Mito_RF"/>
</dbReference>
<protein>
    <recommendedName>
        <fullName evidence="2">Peptide chain release factor domain-containing protein</fullName>
    </recommendedName>
</protein>
<dbReference type="PANTHER" id="PTHR43804:SF7">
    <property type="entry name" value="LD18447P"/>
    <property type="match status" value="1"/>
</dbReference>
<dbReference type="PANTHER" id="PTHR43804">
    <property type="entry name" value="LD18447P"/>
    <property type="match status" value="1"/>
</dbReference>
<evidence type="ECO:0000256" key="1">
    <source>
        <dbReference type="ARBA" id="ARBA00022481"/>
    </source>
</evidence>
<accession>A0A7R9C273</accession>
<feature type="domain" description="Peptide chain release factor" evidence="2">
    <location>
        <begin position="47"/>
        <end position="161"/>
    </location>
</feature>
<dbReference type="Pfam" id="PF03462">
    <property type="entry name" value="PCRF"/>
    <property type="match status" value="1"/>
</dbReference>
<dbReference type="InterPro" id="IPR005139">
    <property type="entry name" value="PCRF"/>
</dbReference>
<dbReference type="SMART" id="SM00937">
    <property type="entry name" value="PCRF"/>
    <property type="match status" value="1"/>
</dbReference>
<dbReference type="GO" id="GO:0006415">
    <property type="term" value="P:translational termination"/>
    <property type="evidence" value="ECO:0007669"/>
    <property type="project" value="InterPro"/>
</dbReference>
<dbReference type="EMBL" id="CAJPEX010010446">
    <property type="protein sequence ID" value="CAG0925067.1"/>
    <property type="molecule type" value="Genomic_DNA"/>
</dbReference>
<organism evidence="3">
    <name type="scientific">Notodromas monacha</name>
    <dbReference type="NCBI Taxonomy" id="399045"/>
    <lineage>
        <taxon>Eukaryota</taxon>
        <taxon>Metazoa</taxon>
        <taxon>Ecdysozoa</taxon>
        <taxon>Arthropoda</taxon>
        <taxon>Crustacea</taxon>
        <taxon>Oligostraca</taxon>
        <taxon>Ostracoda</taxon>
        <taxon>Podocopa</taxon>
        <taxon>Podocopida</taxon>
        <taxon>Cypridocopina</taxon>
        <taxon>Cypridoidea</taxon>
        <taxon>Cyprididae</taxon>
        <taxon>Notodromas</taxon>
    </lineage>
</organism>
<proteinExistence type="predicted"/>
<evidence type="ECO:0000313" key="4">
    <source>
        <dbReference type="Proteomes" id="UP000678499"/>
    </source>
</evidence>
<dbReference type="OrthoDB" id="6337226at2759"/>
<keyword evidence="1" id="KW-0488">Methylation</keyword>
<dbReference type="Proteomes" id="UP000678499">
    <property type="component" value="Unassembled WGS sequence"/>
</dbReference>
<name>A0A7R9C273_9CRUS</name>
<keyword evidence="4" id="KW-1185">Reference proteome</keyword>
<gene>
    <name evidence="3" type="ORF">NMOB1V02_LOCUS12517</name>
</gene>
<evidence type="ECO:0000259" key="2">
    <source>
        <dbReference type="SMART" id="SM00937"/>
    </source>
</evidence>
<dbReference type="EMBL" id="OA892483">
    <property type="protein sequence ID" value="CAD7284915.1"/>
    <property type="molecule type" value="Genomic_DNA"/>
</dbReference>
<feature type="non-terminal residue" evidence="3">
    <location>
        <position position="1"/>
    </location>
</feature>
<dbReference type="SUPFAM" id="SSF75620">
    <property type="entry name" value="Release factor"/>
    <property type="match status" value="1"/>
</dbReference>
<dbReference type="AlphaFoldDB" id="A0A7R9C273"/>
<dbReference type="Gene3D" id="3.30.70.1660">
    <property type="match status" value="1"/>
</dbReference>
<dbReference type="InterPro" id="IPR045853">
    <property type="entry name" value="Pep_chain_release_fac_I_sf"/>
</dbReference>
<reference evidence="3" key="1">
    <citation type="submission" date="2020-11" db="EMBL/GenBank/DDBJ databases">
        <authorList>
            <person name="Tran Van P."/>
        </authorList>
    </citation>
    <scope>NUCLEOTIDE SEQUENCE</scope>
</reference>